<feature type="domain" description="Fumarylacetoacetase-like C-terminal" evidence="2">
    <location>
        <begin position="59"/>
        <end position="255"/>
    </location>
</feature>
<proteinExistence type="predicted"/>
<dbReference type="InterPro" id="IPR036663">
    <property type="entry name" value="Fumarylacetoacetase_C_sf"/>
</dbReference>
<dbReference type="InParanoid" id="U5D9D8"/>
<dbReference type="PANTHER" id="PTHR11820:SF7">
    <property type="entry name" value="ACYLPYRUVASE FAHD1, MITOCHONDRIAL"/>
    <property type="match status" value="1"/>
</dbReference>
<dbReference type="SUPFAM" id="SSF56529">
    <property type="entry name" value="FAH"/>
    <property type="match status" value="1"/>
</dbReference>
<gene>
    <name evidence="4" type="ORF">KR51_00022690</name>
</gene>
<evidence type="ECO:0000259" key="3">
    <source>
        <dbReference type="Pfam" id="PF10370"/>
    </source>
</evidence>
<evidence type="ECO:0000259" key="2">
    <source>
        <dbReference type="Pfam" id="PF01557"/>
    </source>
</evidence>
<protein>
    <submittedName>
        <fullName evidence="4">2-keto-4-pentenoate hydratase/2-oxohepta-3-ene-1,7-dioic acid hydratase (Catechol pathway)</fullName>
    </submittedName>
</protein>
<keyword evidence="5" id="KW-1185">Reference proteome</keyword>
<dbReference type="RefSeq" id="WP_022607407.1">
    <property type="nucleotide sequence ID" value="NZ_ASSJ01000053.1"/>
</dbReference>
<dbReference type="Pfam" id="PF10370">
    <property type="entry name" value="Rv2993c-like_N"/>
    <property type="match status" value="1"/>
</dbReference>
<dbReference type="FunCoup" id="U5D9D8">
    <property type="interactions" value="353"/>
</dbReference>
<dbReference type="FunFam" id="3.90.850.10:FF:000002">
    <property type="entry name" value="2-hydroxyhepta-2,4-diene-1,7-dioate isomerase"/>
    <property type="match status" value="1"/>
</dbReference>
<accession>U5D9D8</accession>
<dbReference type="EMBL" id="ASSJ01000053">
    <property type="protein sequence ID" value="ERN41203.1"/>
    <property type="molecule type" value="Genomic_DNA"/>
</dbReference>
<dbReference type="Pfam" id="PF01557">
    <property type="entry name" value="FAA_hydrolase"/>
    <property type="match status" value="1"/>
</dbReference>
<feature type="domain" description="Rv2993c-like N-terminal" evidence="3">
    <location>
        <begin position="4"/>
        <end position="54"/>
    </location>
</feature>
<evidence type="ECO:0000256" key="1">
    <source>
        <dbReference type="ARBA" id="ARBA00022723"/>
    </source>
</evidence>
<dbReference type="Gene3D" id="3.90.850.10">
    <property type="entry name" value="Fumarylacetoacetase-like, C-terminal domain"/>
    <property type="match status" value="1"/>
</dbReference>
<reference evidence="4 5" key="1">
    <citation type="submission" date="2013-05" db="EMBL/GenBank/DDBJ databases">
        <title>Draft genome sequence of Rubidibacter lacunae KORDI 51-2.</title>
        <authorList>
            <person name="Choi D.H."/>
            <person name="Noh J.H."/>
            <person name="Kwon K.-K."/>
            <person name="Lee J.-H."/>
            <person name="Ryu J.-Y."/>
        </authorList>
    </citation>
    <scope>NUCLEOTIDE SEQUENCE [LARGE SCALE GENOMIC DNA]</scope>
    <source>
        <strain evidence="4 5">KORDI 51-2</strain>
    </source>
</reference>
<sequence>MVQRYVRVRTIQGQTCYGLLEADRSVLVLDAPPWIGGQPTDLKLDPDSYQLLAPCAPTKIVAVGKNYRDRAAEMGAGVPEQPHLFLKPPTAATADGEPIYYPSQSEQIDYEGSLALVVGVRVSRCSLEQARKSVWGYTIANDVTARDLLEQDKQWTRAKGFDSFCPLGPWSVRDLSASARIQTFVNDEAEPRQSASIGQMVFGIDTLIAYISEIMTLLPGDIVLTGTPPGVGPLEIGDRIRVEIEGIGQLTNPVVARPDLPA</sequence>
<dbReference type="GO" id="GO:0046872">
    <property type="term" value="F:metal ion binding"/>
    <property type="evidence" value="ECO:0007669"/>
    <property type="project" value="UniProtKB-KW"/>
</dbReference>
<keyword evidence="1" id="KW-0479">Metal-binding</keyword>
<dbReference type="InterPro" id="IPR011234">
    <property type="entry name" value="Fumarylacetoacetase-like_C"/>
</dbReference>
<dbReference type="GO" id="GO:0019752">
    <property type="term" value="P:carboxylic acid metabolic process"/>
    <property type="evidence" value="ECO:0007669"/>
    <property type="project" value="UniProtKB-ARBA"/>
</dbReference>
<dbReference type="AlphaFoldDB" id="U5D9D8"/>
<evidence type="ECO:0000313" key="4">
    <source>
        <dbReference type="EMBL" id="ERN41203.1"/>
    </source>
</evidence>
<organism evidence="4 5">
    <name type="scientific">Rubidibacter lacunae KORDI 51-2</name>
    <dbReference type="NCBI Taxonomy" id="582515"/>
    <lineage>
        <taxon>Bacteria</taxon>
        <taxon>Bacillati</taxon>
        <taxon>Cyanobacteriota</taxon>
        <taxon>Cyanophyceae</taxon>
        <taxon>Oscillatoriophycideae</taxon>
        <taxon>Chroococcales</taxon>
        <taxon>Aphanothecaceae</taxon>
        <taxon>Rubidibacter</taxon>
    </lineage>
</organism>
<dbReference type="PATRIC" id="fig|582515.4.peg.2555"/>
<dbReference type="GO" id="GO:0016853">
    <property type="term" value="F:isomerase activity"/>
    <property type="evidence" value="ECO:0007669"/>
    <property type="project" value="UniProtKB-ARBA"/>
</dbReference>
<dbReference type="STRING" id="582515.KR51_00022690"/>
<dbReference type="PANTHER" id="PTHR11820">
    <property type="entry name" value="ACYLPYRUVASE"/>
    <property type="match status" value="1"/>
</dbReference>
<evidence type="ECO:0000313" key="5">
    <source>
        <dbReference type="Proteomes" id="UP000016960"/>
    </source>
</evidence>
<dbReference type="OrthoDB" id="9805307at2"/>
<dbReference type="eggNOG" id="COG0179">
    <property type="taxonomic scope" value="Bacteria"/>
</dbReference>
<dbReference type="InterPro" id="IPR018833">
    <property type="entry name" value="Rv2993c-like_N"/>
</dbReference>
<name>U5D9D8_9CHRO</name>
<dbReference type="Proteomes" id="UP000016960">
    <property type="component" value="Unassembled WGS sequence"/>
</dbReference>
<comment type="caution">
    <text evidence="4">The sequence shown here is derived from an EMBL/GenBank/DDBJ whole genome shotgun (WGS) entry which is preliminary data.</text>
</comment>
<dbReference type="GO" id="GO:0018773">
    <property type="term" value="F:acetylpyruvate hydrolase activity"/>
    <property type="evidence" value="ECO:0007669"/>
    <property type="project" value="TreeGrafter"/>
</dbReference>